<name>M6K6A7_9LEPT</name>
<organism evidence="2 3">
    <name type="scientific">Leptospira santarosai serovar Arenal str. MAVJ 401</name>
    <dbReference type="NCBI Taxonomy" id="1049976"/>
    <lineage>
        <taxon>Bacteria</taxon>
        <taxon>Pseudomonadati</taxon>
        <taxon>Spirochaetota</taxon>
        <taxon>Spirochaetia</taxon>
        <taxon>Leptospirales</taxon>
        <taxon>Leptospiraceae</taxon>
        <taxon>Leptospira</taxon>
    </lineage>
</organism>
<evidence type="ECO:0000313" key="2">
    <source>
        <dbReference type="EMBL" id="EMN23247.1"/>
    </source>
</evidence>
<dbReference type="EMBL" id="AHMU02000009">
    <property type="protein sequence ID" value="EMN23247.1"/>
    <property type="molecule type" value="Genomic_DNA"/>
</dbReference>
<dbReference type="AlphaFoldDB" id="M6K6A7"/>
<comment type="caution">
    <text evidence="2">The sequence shown here is derived from an EMBL/GenBank/DDBJ whole genome shotgun (WGS) entry which is preliminary data.</text>
</comment>
<gene>
    <name evidence="2" type="ORF">LEP1GSC063_0542</name>
</gene>
<feature type="compositionally biased region" description="Polar residues" evidence="1">
    <location>
        <begin position="14"/>
        <end position="27"/>
    </location>
</feature>
<evidence type="ECO:0000313" key="3">
    <source>
        <dbReference type="Proteomes" id="UP000012106"/>
    </source>
</evidence>
<proteinExistence type="predicted"/>
<evidence type="ECO:0000256" key="1">
    <source>
        <dbReference type="SAM" id="MobiDB-lite"/>
    </source>
</evidence>
<protein>
    <submittedName>
        <fullName evidence="2">Uncharacterized protein</fullName>
    </submittedName>
</protein>
<dbReference type="Proteomes" id="UP000012106">
    <property type="component" value="Unassembled WGS sequence"/>
</dbReference>
<accession>M6K6A7</accession>
<sequence>MTHSTSKLKENLDSQKPQSKSVGSLQSKNERSIESETQVAFGTDSDTKFDPAKRKKIPFDSIKTTTDLISPSIPSLHTTSWNLHRECEKPYESNGGDDLKTYQFPKRQSMEITAFCYRRFRNPACVFSSGSN</sequence>
<reference evidence="2 3" key="1">
    <citation type="submission" date="2013-01" db="EMBL/GenBank/DDBJ databases">
        <authorList>
            <person name="Harkins D.M."/>
            <person name="Durkin A.S."/>
            <person name="Brinkac L.M."/>
            <person name="Haft D.H."/>
            <person name="Selengut J.D."/>
            <person name="Sanka R."/>
            <person name="DePew J."/>
            <person name="Purushe J."/>
            <person name="Hartskeerl R.A."/>
            <person name="Ahmed A."/>
            <person name="van der Linden H."/>
            <person name="Goris M.G.A."/>
            <person name="Vinetz J.M."/>
            <person name="Sutton G.G."/>
            <person name="Nierman W.C."/>
            <person name="Fouts D.E."/>
        </authorList>
    </citation>
    <scope>NUCLEOTIDE SEQUENCE [LARGE SCALE GENOMIC DNA]</scope>
    <source>
        <strain evidence="2 3">MAVJ 401</strain>
    </source>
</reference>
<feature type="region of interest" description="Disordered" evidence="1">
    <location>
        <begin position="1"/>
        <end position="56"/>
    </location>
</feature>